<evidence type="ECO:0000256" key="1">
    <source>
        <dbReference type="SAM" id="SignalP"/>
    </source>
</evidence>
<dbReference type="PROSITE" id="PS51257">
    <property type="entry name" value="PROKAR_LIPOPROTEIN"/>
    <property type="match status" value="1"/>
</dbReference>
<dbReference type="PANTHER" id="PTHR43649:SF11">
    <property type="entry name" value="ABC TRANSPORTER SUBSTRATE-BINDING PROTEIN YESO-RELATED"/>
    <property type="match status" value="1"/>
</dbReference>
<reference evidence="2 3" key="1">
    <citation type="journal article" date="2023" name="Environ Microbiome">
        <title>A coral-associated actinobacterium mitigates coral bleaching under heat stress.</title>
        <authorList>
            <person name="Li J."/>
            <person name="Zou Y."/>
            <person name="Li Q."/>
            <person name="Zhang J."/>
            <person name="Bourne D.G."/>
            <person name="Lyu Y."/>
            <person name="Liu C."/>
            <person name="Zhang S."/>
        </authorList>
    </citation>
    <scope>NUCLEOTIDE SEQUENCE [LARGE SCALE GENOMIC DNA]</scope>
    <source>
        <strain evidence="2 3">SCSIO 13291</strain>
    </source>
</reference>
<gene>
    <name evidence="2" type="ORF">PCC79_07500</name>
</gene>
<dbReference type="SUPFAM" id="SSF53850">
    <property type="entry name" value="Periplasmic binding protein-like II"/>
    <property type="match status" value="1"/>
</dbReference>
<evidence type="ECO:0000313" key="2">
    <source>
        <dbReference type="EMBL" id="WZX00021.1"/>
    </source>
</evidence>
<organism evidence="2 3">
    <name type="scientific">Propioniciclava soli</name>
    <dbReference type="NCBI Taxonomy" id="2775081"/>
    <lineage>
        <taxon>Bacteria</taxon>
        <taxon>Bacillati</taxon>
        <taxon>Actinomycetota</taxon>
        <taxon>Actinomycetes</taxon>
        <taxon>Propionibacteriales</taxon>
        <taxon>Propionibacteriaceae</taxon>
        <taxon>Propioniciclava</taxon>
    </lineage>
</organism>
<dbReference type="InterPro" id="IPR050490">
    <property type="entry name" value="Bact_solute-bd_prot1"/>
</dbReference>
<dbReference type="RefSeq" id="WP_342373440.1">
    <property type="nucleotide sequence ID" value="NZ_CP115965.1"/>
</dbReference>
<dbReference type="PANTHER" id="PTHR43649">
    <property type="entry name" value="ARABINOSE-BINDING PROTEIN-RELATED"/>
    <property type="match status" value="1"/>
</dbReference>
<accession>A0ABZ3CBR1</accession>
<feature type="chain" id="PRO_5045309679" evidence="1">
    <location>
        <begin position="26"/>
        <end position="430"/>
    </location>
</feature>
<keyword evidence="1" id="KW-0732">Signal</keyword>
<dbReference type="EMBL" id="CP115965">
    <property type="protein sequence ID" value="WZX00021.1"/>
    <property type="molecule type" value="Genomic_DNA"/>
</dbReference>
<keyword evidence="3" id="KW-1185">Reference proteome</keyword>
<dbReference type="InterPro" id="IPR006059">
    <property type="entry name" value="SBP"/>
</dbReference>
<name>A0ABZ3CBR1_9ACTN</name>
<sequence>MTRRRTLAPVLAAAVSGLVLLSACGAGEPATTTAGGDAPLTLRFTWWGNDNRLQTTSRVIEAFEAEHPNIRIQPEPGDWSGYWDRLATQSAANDTPDVIQMDEKYIVEYGSRGLLLDLADVDTGDFAPGTVELGEVDGTLVGINAGINAPSMAANPTLFEQAGVELPDDTTWTWDDFQRIAQEISAAGGGESWGAMNMMSTDAVLKAWLRQHGKEQWTADGIAYEASDVADYWSYFLTLQEDGSIPPASVTGEDEGQPIDQSLLGTNRVALGSLWSNQYPALDRATGESLLPLRLPRAEGTGRDAELWYKASMYWSASARSAHPEEAKIFIDYLANNVEAGTLLGTDRGVPANLTVREAIAGDLGESDRKVVEYLDSINDELGAPSLVPPMGGGQSPSIQLRYAQAVMFGTQAPEPAAEGFVTEVRGALG</sequence>
<feature type="signal peptide" evidence="1">
    <location>
        <begin position="1"/>
        <end position="25"/>
    </location>
</feature>
<protein>
    <submittedName>
        <fullName evidence="2">Extracellular solute-binding protein</fullName>
    </submittedName>
</protein>
<proteinExistence type="predicted"/>
<dbReference type="Proteomes" id="UP001434337">
    <property type="component" value="Chromosome"/>
</dbReference>
<evidence type="ECO:0000313" key="3">
    <source>
        <dbReference type="Proteomes" id="UP001434337"/>
    </source>
</evidence>
<dbReference type="Pfam" id="PF01547">
    <property type="entry name" value="SBP_bac_1"/>
    <property type="match status" value="1"/>
</dbReference>
<dbReference type="Gene3D" id="3.40.190.10">
    <property type="entry name" value="Periplasmic binding protein-like II"/>
    <property type="match status" value="2"/>
</dbReference>